<sequence length="89" mass="10064">MVVAFRVTDGNSGWFSYLAARERPLMPRDGSCTQTDLHTLQSALIFLGFRIIKFADDEITNMDDYMDTNCLNHSHSINQGMEDESNSTV</sequence>
<accession>K1PPW6</accession>
<dbReference type="EMBL" id="JH818208">
    <property type="protein sequence ID" value="EKC20899.1"/>
    <property type="molecule type" value="Genomic_DNA"/>
</dbReference>
<proteinExistence type="predicted"/>
<protein>
    <submittedName>
        <fullName evidence="1">Uncharacterized protein</fullName>
    </submittedName>
</protein>
<evidence type="ECO:0000313" key="1">
    <source>
        <dbReference type="EMBL" id="EKC20899.1"/>
    </source>
</evidence>
<reference evidence="1" key="1">
    <citation type="journal article" date="2012" name="Nature">
        <title>The oyster genome reveals stress adaptation and complexity of shell formation.</title>
        <authorList>
            <person name="Zhang G."/>
            <person name="Fang X."/>
            <person name="Guo X."/>
            <person name="Li L."/>
            <person name="Luo R."/>
            <person name="Xu F."/>
            <person name="Yang P."/>
            <person name="Zhang L."/>
            <person name="Wang X."/>
            <person name="Qi H."/>
            <person name="Xiong Z."/>
            <person name="Que H."/>
            <person name="Xie Y."/>
            <person name="Holland P.W."/>
            <person name="Paps J."/>
            <person name="Zhu Y."/>
            <person name="Wu F."/>
            <person name="Chen Y."/>
            <person name="Wang J."/>
            <person name="Peng C."/>
            <person name="Meng J."/>
            <person name="Yang L."/>
            <person name="Liu J."/>
            <person name="Wen B."/>
            <person name="Zhang N."/>
            <person name="Huang Z."/>
            <person name="Zhu Q."/>
            <person name="Feng Y."/>
            <person name="Mount A."/>
            <person name="Hedgecock D."/>
            <person name="Xu Z."/>
            <person name="Liu Y."/>
            <person name="Domazet-Loso T."/>
            <person name="Du Y."/>
            <person name="Sun X."/>
            <person name="Zhang S."/>
            <person name="Liu B."/>
            <person name="Cheng P."/>
            <person name="Jiang X."/>
            <person name="Li J."/>
            <person name="Fan D."/>
            <person name="Wang W."/>
            <person name="Fu W."/>
            <person name="Wang T."/>
            <person name="Wang B."/>
            <person name="Zhang J."/>
            <person name="Peng Z."/>
            <person name="Li Y."/>
            <person name="Li N."/>
            <person name="Wang J."/>
            <person name="Chen M."/>
            <person name="He Y."/>
            <person name="Tan F."/>
            <person name="Song X."/>
            <person name="Zheng Q."/>
            <person name="Huang R."/>
            <person name="Yang H."/>
            <person name="Du X."/>
            <person name="Chen L."/>
            <person name="Yang M."/>
            <person name="Gaffney P.M."/>
            <person name="Wang S."/>
            <person name="Luo L."/>
            <person name="She Z."/>
            <person name="Ming Y."/>
            <person name="Huang W."/>
            <person name="Zhang S."/>
            <person name="Huang B."/>
            <person name="Zhang Y."/>
            <person name="Qu T."/>
            <person name="Ni P."/>
            <person name="Miao G."/>
            <person name="Wang J."/>
            <person name="Wang Q."/>
            <person name="Steinberg C.E."/>
            <person name="Wang H."/>
            <person name="Li N."/>
            <person name="Qian L."/>
            <person name="Zhang G."/>
            <person name="Li Y."/>
            <person name="Yang H."/>
            <person name="Liu X."/>
            <person name="Wang J."/>
            <person name="Yin Y."/>
            <person name="Wang J."/>
        </authorList>
    </citation>
    <scope>NUCLEOTIDE SEQUENCE [LARGE SCALE GENOMIC DNA]</scope>
    <source>
        <strain evidence="1">05x7-T-G4-1.051#20</strain>
    </source>
</reference>
<dbReference type="HOGENOM" id="CLU_2456970_0_0_1"/>
<gene>
    <name evidence="1" type="ORF">CGI_10005061</name>
</gene>
<name>K1PPW6_MAGGI</name>
<dbReference type="AlphaFoldDB" id="K1PPW6"/>
<organism evidence="1">
    <name type="scientific">Magallana gigas</name>
    <name type="common">Pacific oyster</name>
    <name type="synonym">Crassostrea gigas</name>
    <dbReference type="NCBI Taxonomy" id="29159"/>
    <lineage>
        <taxon>Eukaryota</taxon>
        <taxon>Metazoa</taxon>
        <taxon>Spiralia</taxon>
        <taxon>Lophotrochozoa</taxon>
        <taxon>Mollusca</taxon>
        <taxon>Bivalvia</taxon>
        <taxon>Autobranchia</taxon>
        <taxon>Pteriomorphia</taxon>
        <taxon>Ostreida</taxon>
        <taxon>Ostreoidea</taxon>
        <taxon>Ostreidae</taxon>
        <taxon>Magallana</taxon>
    </lineage>
</organism>
<dbReference type="InParanoid" id="K1PPW6"/>